<evidence type="ECO:0000313" key="2">
    <source>
        <dbReference type="Proteomes" id="UP000323946"/>
    </source>
</evidence>
<organism evidence="1 2">
    <name type="scientific">Saccharopolyspora hirsuta</name>
    <dbReference type="NCBI Taxonomy" id="1837"/>
    <lineage>
        <taxon>Bacteria</taxon>
        <taxon>Bacillati</taxon>
        <taxon>Actinomycetota</taxon>
        <taxon>Actinomycetes</taxon>
        <taxon>Pseudonocardiales</taxon>
        <taxon>Pseudonocardiaceae</taxon>
        <taxon>Saccharopolyspora</taxon>
    </lineage>
</organism>
<comment type="caution">
    <text evidence="1">The sequence shown here is derived from an EMBL/GenBank/DDBJ whole genome shotgun (WGS) entry which is preliminary data.</text>
</comment>
<dbReference type="OrthoDB" id="3572298at2"/>
<accession>A0A5M7BQU9</accession>
<proteinExistence type="predicted"/>
<keyword evidence="2" id="KW-1185">Reference proteome</keyword>
<name>A0A5M7BQU9_SACHI</name>
<reference evidence="1 2" key="1">
    <citation type="submission" date="2019-09" db="EMBL/GenBank/DDBJ databases">
        <title>Draft genome sequence of the thermophilic Saccharopolyspora hirsuta VKM Ac-666T.</title>
        <authorList>
            <person name="Lobastova T.G."/>
            <person name="Fokina V."/>
            <person name="Bragin E.Y."/>
            <person name="Shtratnikova V.Y."/>
            <person name="Starodumova I.P."/>
            <person name="Tarlachkov S.V."/>
            <person name="Donova M.V."/>
        </authorList>
    </citation>
    <scope>NUCLEOTIDE SEQUENCE [LARGE SCALE GENOMIC DNA]</scope>
    <source>
        <strain evidence="1 2">VKM Ac-666</strain>
    </source>
</reference>
<dbReference type="RefSeq" id="WP_150069201.1">
    <property type="nucleotide sequence ID" value="NZ_VWPH01000012.1"/>
</dbReference>
<dbReference type="AlphaFoldDB" id="A0A5M7BQU9"/>
<evidence type="ECO:0000313" key="1">
    <source>
        <dbReference type="EMBL" id="KAA5829561.1"/>
    </source>
</evidence>
<dbReference type="Proteomes" id="UP000323946">
    <property type="component" value="Unassembled WGS sequence"/>
</dbReference>
<sequence>MTARCDQCGRFYGDDLDTGAAYFRTAADALEVITMAFSRDEVTWVVSQDGRLRCAQCESQRLCTESGHNWSTWLPCLPDGADEVCSDQFRYCRRYCDAHEVKHGIAPGSGEAA</sequence>
<dbReference type="EMBL" id="VWPH01000012">
    <property type="protein sequence ID" value="KAA5829561.1"/>
    <property type="molecule type" value="Genomic_DNA"/>
</dbReference>
<gene>
    <name evidence="1" type="ORF">F1721_24915</name>
</gene>
<protein>
    <submittedName>
        <fullName evidence="1">Uncharacterized protein</fullName>
    </submittedName>
</protein>